<accession>A0AA40LMZ5</accession>
<organism evidence="2 3">
    <name type="scientific">Cnephaeus nilssonii</name>
    <name type="common">Northern bat</name>
    <name type="synonym">Eptesicus nilssonii</name>
    <dbReference type="NCBI Taxonomy" id="3371016"/>
    <lineage>
        <taxon>Eukaryota</taxon>
        <taxon>Metazoa</taxon>
        <taxon>Chordata</taxon>
        <taxon>Craniata</taxon>
        <taxon>Vertebrata</taxon>
        <taxon>Euteleostomi</taxon>
        <taxon>Mammalia</taxon>
        <taxon>Eutheria</taxon>
        <taxon>Laurasiatheria</taxon>
        <taxon>Chiroptera</taxon>
        <taxon>Yangochiroptera</taxon>
        <taxon>Vespertilionidae</taxon>
        <taxon>Cnephaeus</taxon>
    </lineage>
</organism>
<name>A0AA40LMZ5_CNENI</name>
<dbReference type="AlphaFoldDB" id="A0AA40LMZ5"/>
<sequence length="172" mass="18678">MWLFGPLSVALPQNTMAWRIYFEELQCTIVFNIRESYKGLVGWIDDEPAVAPGVTLKHSHEVNLPKPLLKPLRNGKTPGPCLLAAPLLLRCAHVLTALAPLTPADGTEQLGLEQGEVEKPSGAIGASSRHLHLLTRPSDQDQRQAPAAGAYGGSSAGSRCKWGWRRQQVQAL</sequence>
<evidence type="ECO:0000313" key="2">
    <source>
        <dbReference type="EMBL" id="KAK1339781.1"/>
    </source>
</evidence>
<protein>
    <submittedName>
        <fullName evidence="2">Uncharacterized protein</fullName>
    </submittedName>
</protein>
<dbReference type="Proteomes" id="UP001177744">
    <property type="component" value="Unassembled WGS sequence"/>
</dbReference>
<evidence type="ECO:0000313" key="3">
    <source>
        <dbReference type="Proteomes" id="UP001177744"/>
    </source>
</evidence>
<feature type="region of interest" description="Disordered" evidence="1">
    <location>
        <begin position="136"/>
        <end position="159"/>
    </location>
</feature>
<comment type="caution">
    <text evidence="2">The sequence shown here is derived from an EMBL/GenBank/DDBJ whole genome shotgun (WGS) entry which is preliminary data.</text>
</comment>
<gene>
    <name evidence="2" type="ORF">QTO34_018338</name>
</gene>
<dbReference type="EMBL" id="JAULJE010000008">
    <property type="protein sequence ID" value="KAK1339781.1"/>
    <property type="molecule type" value="Genomic_DNA"/>
</dbReference>
<keyword evidence="3" id="KW-1185">Reference proteome</keyword>
<reference evidence="2" key="1">
    <citation type="submission" date="2023-06" db="EMBL/GenBank/DDBJ databases">
        <title>Reference genome for the Northern bat (Eptesicus nilssonii), a most northern bat species.</title>
        <authorList>
            <person name="Laine V.N."/>
            <person name="Pulliainen A.T."/>
            <person name="Lilley T.M."/>
        </authorList>
    </citation>
    <scope>NUCLEOTIDE SEQUENCE</scope>
    <source>
        <strain evidence="2">BLF_Eptnil</strain>
        <tissue evidence="2">Kidney</tissue>
    </source>
</reference>
<proteinExistence type="predicted"/>
<feature type="non-terminal residue" evidence="2">
    <location>
        <position position="172"/>
    </location>
</feature>
<evidence type="ECO:0000256" key="1">
    <source>
        <dbReference type="SAM" id="MobiDB-lite"/>
    </source>
</evidence>